<comment type="caution">
    <text evidence="2">The sequence shown here is derived from an EMBL/GenBank/DDBJ whole genome shotgun (WGS) entry which is preliminary data.</text>
</comment>
<feature type="region of interest" description="Disordered" evidence="1">
    <location>
        <begin position="366"/>
        <end position="440"/>
    </location>
</feature>
<dbReference type="InParanoid" id="A0A409VYI7"/>
<feature type="region of interest" description="Disordered" evidence="1">
    <location>
        <begin position="458"/>
        <end position="503"/>
    </location>
</feature>
<dbReference type="EMBL" id="NHYE01005507">
    <property type="protein sequence ID" value="PPQ71328.1"/>
    <property type="molecule type" value="Genomic_DNA"/>
</dbReference>
<feature type="compositionally biased region" description="Acidic residues" evidence="1">
    <location>
        <begin position="29"/>
        <end position="41"/>
    </location>
</feature>
<feature type="compositionally biased region" description="Basic and acidic residues" evidence="1">
    <location>
        <begin position="754"/>
        <end position="791"/>
    </location>
</feature>
<feature type="compositionally biased region" description="Polar residues" evidence="1">
    <location>
        <begin position="408"/>
        <end position="418"/>
    </location>
</feature>
<reference evidence="2 3" key="1">
    <citation type="journal article" date="2018" name="Evol. Lett.">
        <title>Horizontal gene cluster transfer increased hallucinogenic mushroom diversity.</title>
        <authorList>
            <person name="Reynolds H.T."/>
            <person name="Vijayakumar V."/>
            <person name="Gluck-Thaler E."/>
            <person name="Korotkin H.B."/>
            <person name="Matheny P.B."/>
            <person name="Slot J.C."/>
        </authorList>
    </citation>
    <scope>NUCLEOTIDE SEQUENCE [LARGE SCALE GENOMIC DNA]</scope>
    <source>
        <strain evidence="2 3">SRW20</strain>
    </source>
</reference>
<feature type="compositionally biased region" description="Acidic residues" evidence="1">
    <location>
        <begin position="834"/>
        <end position="846"/>
    </location>
</feature>
<feature type="region of interest" description="Disordered" evidence="1">
    <location>
        <begin position="926"/>
        <end position="978"/>
    </location>
</feature>
<evidence type="ECO:0000313" key="3">
    <source>
        <dbReference type="Proteomes" id="UP000284706"/>
    </source>
</evidence>
<dbReference type="AlphaFoldDB" id="A0A409VYI7"/>
<feature type="compositionally biased region" description="Low complexity" evidence="1">
    <location>
        <begin position="42"/>
        <end position="52"/>
    </location>
</feature>
<feature type="compositionally biased region" description="Polar residues" evidence="1">
    <location>
        <begin position="797"/>
        <end position="806"/>
    </location>
</feature>
<sequence length="1019" mass="108895">MLSSIANLLPSSLHLNPNQELPRPNVNPDTEDEEDGEENNENEQNQRYGYQEAGPQPTKKEKEKEGKMPNETFIFVRPPPSKSNHPLNLQVQLVPPNAKPPSGVVPTSGADATTPTSAHSTASTGSTSDGASLARTNSNRSENSYSRSSYNNSTSSFSSVASSTVSSNTRRTIIPLYNLQAHNVMTNVIVDAGTDAKIAKFQKRGIELIDLAFLEPVEVWGEKDKDKDARRESMRISVDEMGALVTNVSKQGGLLSARSGTFLQPGGSRPVTPSAASSATSLHSHSNLRTASPPQMQEGDVIPVVPVQQPLAPVPPPKRNIFGKLFNKRNSANVPPPEQSERESSPFGNFSLQPAPIASKLLGKRGERAGRGTPTPPPPALEVPSSPASSTSQQATPTQPHTPRPQQDDSPISPTPTVAPSRDSSKEKAHGRNLSITSAITTPFKTTLKNNKNRLSAVINGERPSPSPSSGGNTLTVPNAQGMEERDEGQNLPKSKRDVSPMRSLISNSRSQLSLDAVMAADAASSNGHGHTNGGGSQHTGQAPSTPQQAVYPLMVTQAQAREELTNLKQQQLQLRPPVLGIQPSYVSSTPHQPPHPAGAGAGLASPLVAALSPRLGENPDNLLQGQRALMYVWLVRKWLKRRPSMIGGVPNPFGEQGFLGGLAGKVGKHHQQESSAHGHGQEGSTSNAGTVAAPPPLPYGGVEVRFEWKRAKGKDKKGGSGTKRSRRGRQSTGKEASYAASNGTGGGAESDGEIERSGRRERTRERGERDRTRERDERGDPKERLKSEAKKAKRMSTGSFSTTHSVSEEGKEETASIRERRRRESTTAGGGGADEDEDSDPEDSETPWVCTLKVRKSVAAAPVGAGLTSPGAQPAAVALLHPQVLRVKVGTLSPTPHHPKVVAMLKVPFPLPDVEVERMSVVRRKGFPVSSPRPDSRHGGGASGGGFNPGNPGDARRRAQEQEAEEEEEEREPYNGLTLTAEEIKDIVCSTGLWLVVREGFGGIGRVSRKGDGWRIRA</sequence>
<name>A0A409VYI7_9AGAR</name>
<gene>
    <name evidence="2" type="ORF">CVT26_011973</name>
</gene>
<feature type="compositionally biased region" description="Gly residues" evidence="1">
    <location>
        <begin position="940"/>
        <end position="949"/>
    </location>
</feature>
<keyword evidence="3" id="KW-1185">Reference proteome</keyword>
<feature type="compositionally biased region" description="Low complexity" evidence="1">
    <location>
        <begin position="274"/>
        <end position="285"/>
    </location>
</feature>
<protein>
    <submittedName>
        <fullName evidence="2">Uncharacterized protein</fullName>
    </submittedName>
</protein>
<feature type="compositionally biased region" description="Acidic residues" evidence="1">
    <location>
        <begin position="963"/>
        <end position="972"/>
    </location>
</feature>
<feature type="compositionally biased region" description="Low complexity" evidence="1">
    <location>
        <begin position="110"/>
        <end position="164"/>
    </location>
</feature>
<accession>A0A409VYI7</accession>
<feature type="region of interest" description="Disordered" evidence="1">
    <location>
        <begin position="328"/>
        <end position="353"/>
    </location>
</feature>
<dbReference type="OrthoDB" id="2590746at2759"/>
<organism evidence="2 3">
    <name type="scientific">Gymnopilus dilepis</name>
    <dbReference type="NCBI Taxonomy" id="231916"/>
    <lineage>
        <taxon>Eukaryota</taxon>
        <taxon>Fungi</taxon>
        <taxon>Dikarya</taxon>
        <taxon>Basidiomycota</taxon>
        <taxon>Agaricomycotina</taxon>
        <taxon>Agaricomycetes</taxon>
        <taxon>Agaricomycetidae</taxon>
        <taxon>Agaricales</taxon>
        <taxon>Agaricineae</taxon>
        <taxon>Hymenogastraceae</taxon>
        <taxon>Gymnopilus</taxon>
    </lineage>
</organism>
<evidence type="ECO:0000256" key="1">
    <source>
        <dbReference type="SAM" id="MobiDB-lite"/>
    </source>
</evidence>
<feature type="region of interest" description="Disordered" evidence="1">
    <location>
        <begin position="661"/>
        <end position="849"/>
    </location>
</feature>
<feature type="compositionally biased region" description="Basic and acidic residues" evidence="1">
    <location>
        <begin position="58"/>
        <end position="68"/>
    </location>
</feature>
<feature type="region of interest" description="Disordered" evidence="1">
    <location>
        <begin position="522"/>
        <end position="546"/>
    </location>
</feature>
<feature type="region of interest" description="Disordered" evidence="1">
    <location>
        <begin position="1"/>
        <end position="164"/>
    </location>
</feature>
<feature type="compositionally biased region" description="Low complexity" evidence="1">
    <location>
        <begin position="382"/>
        <end position="405"/>
    </location>
</feature>
<feature type="region of interest" description="Disordered" evidence="1">
    <location>
        <begin position="259"/>
        <end position="297"/>
    </location>
</feature>
<proteinExistence type="predicted"/>
<feature type="compositionally biased region" description="Low complexity" evidence="1">
    <location>
        <begin position="7"/>
        <end position="18"/>
    </location>
</feature>
<evidence type="ECO:0000313" key="2">
    <source>
        <dbReference type="EMBL" id="PPQ71328.1"/>
    </source>
</evidence>
<feature type="compositionally biased region" description="Polar residues" evidence="1">
    <location>
        <begin position="82"/>
        <end position="91"/>
    </location>
</feature>
<dbReference type="Proteomes" id="UP000284706">
    <property type="component" value="Unassembled WGS sequence"/>
</dbReference>
<feature type="compositionally biased region" description="Basic and acidic residues" evidence="1">
    <location>
        <begin position="807"/>
        <end position="826"/>
    </location>
</feature>